<organism evidence="1 2">
    <name type="scientific">Klebsiella pneumoniae</name>
    <dbReference type="NCBI Taxonomy" id="573"/>
    <lineage>
        <taxon>Bacteria</taxon>
        <taxon>Pseudomonadati</taxon>
        <taxon>Pseudomonadota</taxon>
        <taxon>Gammaproteobacteria</taxon>
        <taxon>Enterobacterales</taxon>
        <taxon>Enterobacteriaceae</taxon>
        <taxon>Klebsiella/Raoultella group</taxon>
        <taxon>Klebsiella</taxon>
        <taxon>Klebsiella pneumoniae complex</taxon>
    </lineage>
</organism>
<dbReference type="Proteomes" id="UP000655094">
    <property type="component" value="Unassembled WGS sequence"/>
</dbReference>
<dbReference type="EMBL" id="BNFF01000001">
    <property type="protein sequence ID" value="GHK52617.1"/>
    <property type="molecule type" value="Genomic_DNA"/>
</dbReference>
<gene>
    <name evidence="1" type="ORF">KPZU09_23530</name>
</gene>
<evidence type="ECO:0000313" key="2">
    <source>
        <dbReference type="Proteomes" id="UP000655094"/>
    </source>
</evidence>
<protein>
    <submittedName>
        <fullName evidence="1">Uncharacterized protein</fullName>
    </submittedName>
</protein>
<name>A0A919LYM6_KLEPN</name>
<evidence type="ECO:0000313" key="1">
    <source>
        <dbReference type="EMBL" id="GHK52617.1"/>
    </source>
</evidence>
<comment type="caution">
    <text evidence="1">The sequence shown here is derived from an EMBL/GenBank/DDBJ whole genome shotgun (WGS) entry which is preliminary data.</text>
</comment>
<dbReference type="AlphaFoldDB" id="A0A919LYM6"/>
<accession>A0A919LYM6</accession>
<sequence>MQIVIKQRKAQIVADAIATMLIHPQRGRLAQPPLQLPIERREAAIETDHQRQSTSRRQLDQRLRLTQLVRQWFIHTNMNPGIQ</sequence>
<reference evidence="1" key="1">
    <citation type="submission" date="2020-10" db="EMBL/GenBank/DDBJ databases">
        <title>Genome Sequence of ESBL Producing Zambian Clinical Strains.</title>
        <authorList>
            <person name="Shawa M."/>
            <person name="Furuta Y."/>
            <person name="Simbotwe M."/>
            <person name="Mulenga E."/>
            <person name="Mubanga M."/>
            <person name="Mulenga G."/>
            <person name="Kaile C."/>
            <person name="Zorigt T."/>
            <person name="Hang'ombe B."/>
            <person name="Higashi H."/>
        </authorList>
    </citation>
    <scope>NUCLEOTIDE SEQUENCE</scope>
    <source>
        <strain evidence="1">Zam_UTH_09</strain>
    </source>
</reference>
<proteinExistence type="predicted"/>